<accession>A0A231UUC3</accession>
<dbReference type="EMBL" id="NBYO01000003">
    <property type="protein sequence ID" value="OXS99537.1"/>
    <property type="molecule type" value="Genomic_DNA"/>
</dbReference>
<feature type="transmembrane region" description="Helical" evidence="1">
    <location>
        <begin position="55"/>
        <end position="76"/>
    </location>
</feature>
<feature type="transmembrane region" description="Helical" evidence="1">
    <location>
        <begin position="83"/>
        <end position="104"/>
    </location>
</feature>
<keyword evidence="1" id="KW-0472">Membrane</keyword>
<sequence>MAGFDIGEKWPFALAAILMGATFFIHLVAGGRQAVRPLLADSGTVPLDARMTLYYAWHVVSIWLAFATLIFFLAAFRPEFEAIAWANGVMAAAFGILAVVVTVLKRLPAAMLPQWVLFLPVAGLAIWGAIR</sequence>
<feature type="transmembrane region" description="Helical" evidence="1">
    <location>
        <begin position="110"/>
        <end position="130"/>
    </location>
</feature>
<evidence type="ECO:0000313" key="2">
    <source>
        <dbReference type="EMBL" id="OXS99537.1"/>
    </source>
</evidence>
<name>A0A231UUC3_9HYPH</name>
<keyword evidence="1" id="KW-0812">Transmembrane</keyword>
<organism evidence="2 3">
    <name type="scientific">Notoacmeibacter marinus</name>
    <dbReference type="NCBI Taxonomy" id="1876515"/>
    <lineage>
        <taxon>Bacteria</taxon>
        <taxon>Pseudomonadati</taxon>
        <taxon>Pseudomonadota</taxon>
        <taxon>Alphaproteobacteria</taxon>
        <taxon>Hyphomicrobiales</taxon>
        <taxon>Notoacmeibacteraceae</taxon>
        <taxon>Notoacmeibacter</taxon>
    </lineage>
</organism>
<feature type="transmembrane region" description="Helical" evidence="1">
    <location>
        <begin position="12"/>
        <end position="35"/>
    </location>
</feature>
<dbReference type="AlphaFoldDB" id="A0A231UUC3"/>
<evidence type="ECO:0000313" key="3">
    <source>
        <dbReference type="Proteomes" id="UP000215405"/>
    </source>
</evidence>
<gene>
    <name evidence="2" type="ORF">B7H23_15495</name>
</gene>
<dbReference type="RefSeq" id="WP_094078316.1">
    <property type="nucleotide sequence ID" value="NZ_NBYO01000003.1"/>
</dbReference>
<protein>
    <submittedName>
        <fullName evidence="2">Uncharacterized protein</fullName>
    </submittedName>
</protein>
<evidence type="ECO:0000256" key="1">
    <source>
        <dbReference type="SAM" id="Phobius"/>
    </source>
</evidence>
<keyword evidence="3" id="KW-1185">Reference proteome</keyword>
<reference evidence="3" key="1">
    <citation type="journal article" date="2017" name="Int. J. Syst. Evol. Microbiol.">
        <title>Notoacmeibacter marinus gen. nov., sp. nov., isolated from the gut of a limpet and proposal of Notoacmeibacteraceae fam. nov. in the order Rhizobiales of the class Alphaproteobacteria.</title>
        <authorList>
            <person name="Huang Z."/>
            <person name="Guo F."/>
            <person name="Lai Q."/>
        </authorList>
    </citation>
    <scope>NUCLEOTIDE SEQUENCE [LARGE SCALE GENOMIC DNA]</scope>
    <source>
        <strain evidence="3">XMTR2A4</strain>
    </source>
</reference>
<keyword evidence="1" id="KW-1133">Transmembrane helix</keyword>
<dbReference type="Proteomes" id="UP000215405">
    <property type="component" value="Unassembled WGS sequence"/>
</dbReference>
<comment type="caution">
    <text evidence="2">The sequence shown here is derived from an EMBL/GenBank/DDBJ whole genome shotgun (WGS) entry which is preliminary data.</text>
</comment>
<proteinExistence type="predicted"/>